<evidence type="ECO:0000313" key="6">
    <source>
        <dbReference type="Proteomes" id="UP000178759"/>
    </source>
</evidence>
<dbReference type="STRING" id="1798392.A3A79_00985"/>
<dbReference type="AlphaFoldDB" id="A0A1F6AGP2"/>
<dbReference type="EMBL" id="MFJV01000001">
    <property type="protein sequence ID" value="OGG23766.1"/>
    <property type="molecule type" value="Genomic_DNA"/>
</dbReference>
<dbReference type="InterPro" id="IPR036265">
    <property type="entry name" value="HIT-like_sf"/>
</dbReference>
<evidence type="ECO:0000256" key="1">
    <source>
        <dbReference type="PIRSR" id="PIRSR601310-1"/>
    </source>
</evidence>
<feature type="active site" description="Tele-AMP-histidine intermediate" evidence="1">
    <location>
        <position position="93"/>
    </location>
</feature>
<feature type="short sequence motif" description="Histidine triad motif" evidence="2 3">
    <location>
        <begin position="91"/>
        <end position="95"/>
    </location>
</feature>
<organism evidence="5 6">
    <name type="scientific">Candidatus Gottesmanbacteria bacterium RIFCSPLOWO2_01_FULL_43_11b</name>
    <dbReference type="NCBI Taxonomy" id="1798392"/>
    <lineage>
        <taxon>Bacteria</taxon>
        <taxon>Candidatus Gottesmaniibacteriota</taxon>
    </lineage>
</organism>
<gene>
    <name evidence="5" type="ORF">A3A79_00985</name>
</gene>
<dbReference type="SUPFAM" id="SSF54197">
    <property type="entry name" value="HIT-like"/>
    <property type="match status" value="1"/>
</dbReference>
<protein>
    <recommendedName>
        <fullName evidence="4">HIT domain-containing protein</fullName>
    </recommendedName>
</protein>
<name>A0A1F6AGP2_9BACT</name>
<proteinExistence type="predicted"/>
<dbReference type="Pfam" id="PF01230">
    <property type="entry name" value="HIT"/>
    <property type="match status" value="1"/>
</dbReference>
<dbReference type="GO" id="GO:0003824">
    <property type="term" value="F:catalytic activity"/>
    <property type="evidence" value="ECO:0007669"/>
    <property type="project" value="InterPro"/>
</dbReference>
<comment type="caution">
    <text evidence="5">The sequence shown here is derived from an EMBL/GenBank/DDBJ whole genome shotgun (WGS) entry which is preliminary data.</text>
</comment>
<evidence type="ECO:0000256" key="2">
    <source>
        <dbReference type="PIRSR" id="PIRSR601310-3"/>
    </source>
</evidence>
<sequence length="106" mass="12058">MNDCIFCKVIAKELPSKPIYEDENCLVIPDIHPQAPVHFLVLPKKHIDQLTDADEDILMHLVKTIKKVIAEQNIMGYRLVNNGKGAAVIDHMHIHILGNVDKMRKL</sequence>
<feature type="domain" description="HIT" evidence="4">
    <location>
        <begin position="5"/>
        <end position="106"/>
    </location>
</feature>
<dbReference type="PANTHER" id="PTHR23089">
    <property type="entry name" value="HISTIDINE TRIAD HIT PROTEIN"/>
    <property type="match status" value="1"/>
</dbReference>
<dbReference type="PRINTS" id="PR00332">
    <property type="entry name" value="HISTRIAD"/>
</dbReference>
<dbReference type="Proteomes" id="UP000178759">
    <property type="component" value="Unassembled WGS sequence"/>
</dbReference>
<dbReference type="InterPro" id="IPR001310">
    <property type="entry name" value="Histidine_triad_HIT"/>
</dbReference>
<accession>A0A1F6AGP2</accession>
<evidence type="ECO:0000256" key="3">
    <source>
        <dbReference type="PROSITE-ProRule" id="PRU00464"/>
    </source>
</evidence>
<dbReference type="PROSITE" id="PS51084">
    <property type="entry name" value="HIT_2"/>
    <property type="match status" value="1"/>
</dbReference>
<dbReference type="InterPro" id="IPR011146">
    <property type="entry name" value="HIT-like"/>
</dbReference>
<evidence type="ECO:0000313" key="5">
    <source>
        <dbReference type="EMBL" id="OGG23766.1"/>
    </source>
</evidence>
<reference evidence="5 6" key="1">
    <citation type="journal article" date="2016" name="Nat. Commun.">
        <title>Thousands of microbial genomes shed light on interconnected biogeochemical processes in an aquifer system.</title>
        <authorList>
            <person name="Anantharaman K."/>
            <person name="Brown C.T."/>
            <person name="Hug L.A."/>
            <person name="Sharon I."/>
            <person name="Castelle C.J."/>
            <person name="Probst A.J."/>
            <person name="Thomas B.C."/>
            <person name="Singh A."/>
            <person name="Wilkins M.J."/>
            <person name="Karaoz U."/>
            <person name="Brodie E.L."/>
            <person name="Williams K.H."/>
            <person name="Hubbard S.S."/>
            <person name="Banfield J.F."/>
        </authorList>
    </citation>
    <scope>NUCLEOTIDE SEQUENCE [LARGE SCALE GENOMIC DNA]</scope>
</reference>
<dbReference type="Gene3D" id="3.30.428.10">
    <property type="entry name" value="HIT-like"/>
    <property type="match status" value="1"/>
</dbReference>
<evidence type="ECO:0000259" key="4">
    <source>
        <dbReference type="PROSITE" id="PS51084"/>
    </source>
</evidence>